<keyword evidence="2" id="KW-1185">Reference proteome</keyword>
<dbReference type="Proteomes" id="UP000623678">
    <property type="component" value="Unassembled WGS sequence"/>
</dbReference>
<evidence type="ECO:0000313" key="1">
    <source>
        <dbReference type="EMBL" id="MBC8586253.1"/>
    </source>
</evidence>
<accession>A0A926EQE8</accession>
<name>A0A926EQE8_9FIRM</name>
<dbReference type="EMBL" id="JACRTD010000009">
    <property type="protein sequence ID" value="MBC8586253.1"/>
    <property type="molecule type" value="Genomic_DNA"/>
</dbReference>
<protein>
    <submittedName>
        <fullName evidence="1">Uncharacterized protein</fullName>
    </submittedName>
</protein>
<gene>
    <name evidence="1" type="ORF">H8705_11750</name>
</gene>
<evidence type="ECO:0000313" key="2">
    <source>
        <dbReference type="Proteomes" id="UP000623678"/>
    </source>
</evidence>
<proteinExistence type="predicted"/>
<organism evidence="1 2">
    <name type="scientific">Youxingia wuxianensis</name>
    <dbReference type="NCBI Taxonomy" id="2763678"/>
    <lineage>
        <taxon>Bacteria</taxon>
        <taxon>Bacillati</taxon>
        <taxon>Bacillota</taxon>
        <taxon>Clostridia</taxon>
        <taxon>Eubacteriales</taxon>
        <taxon>Oscillospiraceae</taxon>
        <taxon>Youxingia</taxon>
    </lineage>
</organism>
<reference evidence="1" key="1">
    <citation type="submission" date="2020-08" db="EMBL/GenBank/DDBJ databases">
        <title>Genome public.</title>
        <authorList>
            <person name="Liu C."/>
            <person name="Sun Q."/>
        </authorList>
    </citation>
    <scope>NUCLEOTIDE SEQUENCE</scope>
    <source>
        <strain evidence="1">NSJ-64</strain>
    </source>
</reference>
<sequence length="137" mass="15683">MGSSCFNDIQKACDINSDIWKRQYDLANKTVHASPQGTFGRLCNMGTHPVIPVGRSDYGITTPGEHSAISLAQVSTMFFTLFPESDTIIQMQNINHWIDVIREAYFKTHDEVFPEDEPLWDESLLQINEQEKNQIYD</sequence>
<dbReference type="AlphaFoldDB" id="A0A926EQE8"/>
<comment type="caution">
    <text evidence="1">The sequence shown here is derived from an EMBL/GenBank/DDBJ whole genome shotgun (WGS) entry which is preliminary data.</text>
</comment>